<evidence type="ECO:0000313" key="1">
    <source>
        <dbReference type="EMBL" id="GAA5022526.1"/>
    </source>
</evidence>
<evidence type="ECO:0008006" key="3">
    <source>
        <dbReference type="Google" id="ProtNLM"/>
    </source>
</evidence>
<evidence type="ECO:0000313" key="2">
    <source>
        <dbReference type="Proteomes" id="UP001500427"/>
    </source>
</evidence>
<gene>
    <name evidence="1" type="ORF">GCM10023258_12890</name>
</gene>
<name>A0ABP9J7G6_9MICO</name>
<accession>A0ABP9J7G6</accession>
<protein>
    <recommendedName>
        <fullName evidence="3">DUF559 domain-containing protein</fullName>
    </recommendedName>
</protein>
<proteinExistence type="predicted"/>
<comment type="caution">
    <text evidence="1">The sequence shown here is derived from an EMBL/GenBank/DDBJ whole genome shotgun (WGS) entry which is preliminary data.</text>
</comment>
<dbReference type="EMBL" id="BAABIW010000009">
    <property type="protein sequence ID" value="GAA5022526.1"/>
    <property type="molecule type" value="Genomic_DNA"/>
</dbReference>
<dbReference type="Proteomes" id="UP001500427">
    <property type="component" value="Unassembled WGS sequence"/>
</dbReference>
<dbReference type="RefSeq" id="WP_345506627.1">
    <property type="nucleotide sequence ID" value="NZ_BAABIW010000009.1"/>
</dbReference>
<reference evidence="2" key="1">
    <citation type="journal article" date="2019" name="Int. J. Syst. Evol. Microbiol.">
        <title>The Global Catalogue of Microorganisms (GCM) 10K type strain sequencing project: providing services to taxonomists for standard genome sequencing and annotation.</title>
        <authorList>
            <consortium name="The Broad Institute Genomics Platform"/>
            <consortium name="The Broad Institute Genome Sequencing Center for Infectious Disease"/>
            <person name="Wu L."/>
            <person name="Ma J."/>
        </authorList>
    </citation>
    <scope>NUCLEOTIDE SEQUENCE [LARGE SCALE GENOMIC DNA]</scope>
    <source>
        <strain evidence="2">JCM 17687</strain>
    </source>
</reference>
<keyword evidence="2" id="KW-1185">Reference proteome</keyword>
<organism evidence="1 2">
    <name type="scientific">Terrabacter aeriphilus</name>
    <dbReference type="NCBI Taxonomy" id="515662"/>
    <lineage>
        <taxon>Bacteria</taxon>
        <taxon>Bacillati</taxon>
        <taxon>Actinomycetota</taxon>
        <taxon>Actinomycetes</taxon>
        <taxon>Micrococcales</taxon>
        <taxon>Intrasporangiaceae</taxon>
        <taxon>Terrabacter</taxon>
    </lineage>
</organism>
<sequence>MDVLTAMERLGGVASHGQLRAACGRAALDDALRAGVLHRVARGRYALGTADASRVEAHRLSAIVGLRSAAASYGWSLKVPPPRPELVVPRGRKVGAEDQRVARIRWRPLAPGDVDGWRTTPLRTVMDCATTLPFDEALCIADSALRDGTLQQVDLLRAAERLPGRGRDAAHDVAWFASPRPANAFESVVRALSSEVPGLRLTPQVRIRLGGRRIRPDLVDRELRIVVEADSHEFHTSARVIDADCWRYSELVLADWFVIRVSWVQAMFGAGWVTSVLTRAASRQDAALGLDLVRRRGAARRPTTVARA</sequence>